<dbReference type="Proteomes" id="UP000886070">
    <property type="component" value="Unassembled WGS sequence"/>
</dbReference>
<dbReference type="InterPro" id="IPR019734">
    <property type="entry name" value="TPR_rpt"/>
</dbReference>
<dbReference type="Gene3D" id="1.25.40.10">
    <property type="entry name" value="Tetratricopeptide repeat domain"/>
    <property type="match status" value="2"/>
</dbReference>
<gene>
    <name evidence="2" type="ORF">ENL39_04610</name>
</gene>
<evidence type="ECO:0000313" key="2">
    <source>
        <dbReference type="EMBL" id="HHF98748.1"/>
    </source>
</evidence>
<organism evidence="2">
    <name type="scientific">Aerophobetes bacterium</name>
    <dbReference type="NCBI Taxonomy" id="2030807"/>
    <lineage>
        <taxon>Bacteria</taxon>
        <taxon>Candidatus Aerophobota</taxon>
    </lineage>
</organism>
<name>A0A7V5HZE3_UNCAE</name>
<reference evidence="2" key="1">
    <citation type="journal article" date="2020" name="mSystems">
        <title>Genome- and Community-Level Interaction Insights into Carbon Utilization and Element Cycling Functions of Hydrothermarchaeota in Hydrothermal Sediment.</title>
        <authorList>
            <person name="Zhou Z."/>
            <person name="Liu Y."/>
            <person name="Xu W."/>
            <person name="Pan J."/>
            <person name="Luo Z.H."/>
            <person name="Li M."/>
        </authorList>
    </citation>
    <scope>NUCLEOTIDE SEQUENCE [LARGE SCALE GENOMIC DNA]</scope>
    <source>
        <strain evidence="2">HyVt-92</strain>
    </source>
</reference>
<dbReference type="InterPro" id="IPR011990">
    <property type="entry name" value="TPR-like_helical_dom_sf"/>
</dbReference>
<dbReference type="Pfam" id="PF13174">
    <property type="entry name" value="TPR_6"/>
    <property type="match status" value="1"/>
</dbReference>
<dbReference type="SUPFAM" id="SSF48452">
    <property type="entry name" value="TPR-like"/>
    <property type="match status" value="1"/>
</dbReference>
<keyword evidence="1" id="KW-0472">Membrane</keyword>
<evidence type="ECO:0000256" key="1">
    <source>
        <dbReference type="SAM" id="Phobius"/>
    </source>
</evidence>
<comment type="caution">
    <text evidence="2">The sequence shown here is derived from an EMBL/GenBank/DDBJ whole genome shotgun (WGS) entry which is preliminary data.</text>
</comment>
<dbReference type="AlphaFoldDB" id="A0A7V5HZE3"/>
<keyword evidence="1" id="KW-0812">Transmembrane</keyword>
<dbReference type="SMART" id="SM00028">
    <property type="entry name" value="TPR"/>
    <property type="match status" value="3"/>
</dbReference>
<dbReference type="Pfam" id="PF13432">
    <property type="entry name" value="TPR_16"/>
    <property type="match status" value="1"/>
</dbReference>
<sequence>MRKPAESKTSYFLSKKGKKVLKISLILSVVVLGAGFFLYAYLSYAGKLTYEKYLEGKDFYLKAQAEEDKQQEKSDLKKAAELFEEIISRRFFSGNKQEVFVYLADCFYRLGESDKSINLIKDFLKRYPKSYFSPWMRLKIASICEEKGNYEEAIKYYQIIRERYAQTSVAPEAVLGEARCCEALGRKEAALKLYQNLISRYPLSSQAKIAEAKLQNFARTNEG</sequence>
<protein>
    <submittedName>
        <fullName evidence="2">Tetratricopeptide repeat protein</fullName>
    </submittedName>
</protein>
<keyword evidence="1" id="KW-1133">Transmembrane helix</keyword>
<dbReference type="EMBL" id="DRTT01000129">
    <property type="protein sequence ID" value="HHF98748.1"/>
    <property type="molecule type" value="Genomic_DNA"/>
</dbReference>
<proteinExistence type="predicted"/>
<feature type="transmembrane region" description="Helical" evidence="1">
    <location>
        <begin position="20"/>
        <end position="42"/>
    </location>
</feature>
<accession>A0A7V5HZE3</accession>